<organism evidence="7 8">
    <name type="scientific">Micromonospora rubida</name>
    <dbReference type="NCBI Taxonomy" id="2697657"/>
    <lineage>
        <taxon>Bacteria</taxon>
        <taxon>Bacillati</taxon>
        <taxon>Actinomycetota</taxon>
        <taxon>Actinomycetes</taxon>
        <taxon>Micromonosporales</taxon>
        <taxon>Micromonosporaceae</taxon>
        <taxon>Micromonospora</taxon>
    </lineage>
</organism>
<comment type="pathway">
    <text evidence="2">Metabolic intermediate biosynthesis; chorismate biosynthesis; chorismate from D-erythrose 4-phosphate and phosphoenolpyruvate: step 3/7.</text>
</comment>
<dbReference type="GO" id="GO:0003855">
    <property type="term" value="F:3-dehydroquinate dehydratase activity"/>
    <property type="evidence" value="ECO:0007669"/>
    <property type="project" value="UniProtKB-EC"/>
</dbReference>
<comment type="caution">
    <text evidence="7">The sequence shown here is derived from an EMBL/GenBank/DDBJ whole genome shotgun (WGS) entry which is preliminary data.</text>
</comment>
<comment type="catalytic activity">
    <reaction evidence="1">
        <text>3-dehydroquinate = 3-dehydroshikimate + H2O</text>
        <dbReference type="Rhea" id="RHEA:21096"/>
        <dbReference type="ChEBI" id="CHEBI:15377"/>
        <dbReference type="ChEBI" id="CHEBI:16630"/>
        <dbReference type="ChEBI" id="CHEBI:32364"/>
        <dbReference type="EC" id="4.2.1.10"/>
    </reaction>
</comment>
<comment type="subunit">
    <text evidence="4">Homododecamer.</text>
</comment>
<evidence type="ECO:0000256" key="2">
    <source>
        <dbReference type="ARBA" id="ARBA00004902"/>
    </source>
</evidence>
<comment type="similarity">
    <text evidence="3">Belongs to the type-II 3-dehydroquinase family.</text>
</comment>
<dbReference type="Gene3D" id="3.40.50.9100">
    <property type="entry name" value="Dehydroquinase, class II"/>
    <property type="match status" value="1"/>
</dbReference>
<evidence type="ECO:0000256" key="6">
    <source>
        <dbReference type="ARBA" id="ARBA00023239"/>
    </source>
</evidence>
<evidence type="ECO:0000313" key="7">
    <source>
        <dbReference type="EMBL" id="MFI0797305.1"/>
    </source>
</evidence>
<dbReference type="SUPFAM" id="SSF52304">
    <property type="entry name" value="Type II 3-dehydroquinate dehydratase"/>
    <property type="match status" value="1"/>
</dbReference>
<dbReference type="EC" id="4.2.1.10" evidence="5"/>
<sequence length="101" mass="10308">MPGILLLNGPDLGILADREPENHGRDTLGDIIAAVNVIVVRSGSEAGLIRAEYAHRFSAADAIVDPGALVITDREPARSLGARAIPSPVCAGPAYPLGGSA</sequence>
<evidence type="ECO:0000256" key="5">
    <source>
        <dbReference type="ARBA" id="ARBA00012060"/>
    </source>
</evidence>
<gene>
    <name evidence="7" type="ORF">ACH4OY_32255</name>
</gene>
<dbReference type="Pfam" id="PF01220">
    <property type="entry name" value="DHquinase_II"/>
    <property type="match status" value="1"/>
</dbReference>
<keyword evidence="6 7" id="KW-0456">Lyase</keyword>
<evidence type="ECO:0000256" key="1">
    <source>
        <dbReference type="ARBA" id="ARBA00001864"/>
    </source>
</evidence>
<dbReference type="InterPro" id="IPR036441">
    <property type="entry name" value="DHquinase_II_sf"/>
</dbReference>
<protein>
    <recommendedName>
        <fullName evidence="5">3-dehydroquinate dehydratase</fullName>
        <ecNumber evidence="5">4.2.1.10</ecNumber>
    </recommendedName>
</protein>
<name>A0ABW7SW61_9ACTN</name>
<dbReference type="InterPro" id="IPR001874">
    <property type="entry name" value="DHquinase_II"/>
</dbReference>
<evidence type="ECO:0000313" key="8">
    <source>
        <dbReference type="Proteomes" id="UP001611075"/>
    </source>
</evidence>
<reference evidence="7 8" key="1">
    <citation type="submission" date="2024-10" db="EMBL/GenBank/DDBJ databases">
        <title>The Natural Products Discovery Center: Release of the First 8490 Sequenced Strains for Exploring Actinobacteria Biosynthetic Diversity.</title>
        <authorList>
            <person name="Kalkreuter E."/>
            <person name="Kautsar S.A."/>
            <person name="Yang D."/>
            <person name="Bader C.D."/>
            <person name="Teijaro C.N."/>
            <person name="Fluegel L."/>
            <person name="Davis C.M."/>
            <person name="Simpson J.R."/>
            <person name="Lauterbach L."/>
            <person name="Steele A.D."/>
            <person name="Gui C."/>
            <person name="Meng S."/>
            <person name="Li G."/>
            <person name="Viehrig K."/>
            <person name="Ye F."/>
            <person name="Su P."/>
            <person name="Kiefer A.F."/>
            <person name="Nichols A."/>
            <person name="Cepeda A.J."/>
            <person name="Yan W."/>
            <person name="Fan B."/>
            <person name="Jiang Y."/>
            <person name="Adhikari A."/>
            <person name="Zheng C.-J."/>
            <person name="Schuster L."/>
            <person name="Cowan T.M."/>
            <person name="Smanski M.J."/>
            <person name="Chevrette M.G."/>
            <person name="De Carvalho L.P.S."/>
            <person name="Shen B."/>
        </authorList>
    </citation>
    <scope>NUCLEOTIDE SEQUENCE [LARGE SCALE GENOMIC DNA]</scope>
    <source>
        <strain evidence="7 8">NPDC021253</strain>
    </source>
</reference>
<dbReference type="RefSeq" id="WP_396686159.1">
    <property type="nucleotide sequence ID" value="NZ_JBIRPU010000099.1"/>
</dbReference>
<keyword evidence="8" id="KW-1185">Reference proteome</keyword>
<proteinExistence type="inferred from homology"/>
<evidence type="ECO:0000256" key="3">
    <source>
        <dbReference type="ARBA" id="ARBA00011037"/>
    </source>
</evidence>
<dbReference type="EMBL" id="JBIRPU010000099">
    <property type="protein sequence ID" value="MFI0797305.1"/>
    <property type="molecule type" value="Genomic_DNA"/>
</dbReference>
<accession>A0ABW7SW61</accession>
<evidence type="ECO:0000256" key="4">
    <source>
        <dbReference type="ARBA" id="ARBA00011193"/>
    </source>
</evidence>
<dbReference type="Proteomes" id="UP001611075">
    <property type="component" value="Unassembled WGS sequence"/>
</dbReference>